<dbReference type="HAMAP" id="MF_00501">
    <property type="entry name" value="Ribosomal_bL31_1"/>
    <property type="match status" value="1"/>
</dbReference>
<dbReference type="EMBL" id="CP020921">
    <property type="protein sequence ID" value="AWB10834.1"/>
    <property type="molecule type" value="Genomic_DNA"/>
</dbReference>
<dbReference type="GO" id="GO:0019843">
    <property type="term" value="F:rRNA binding"/>
    <property type="evidence" value="ECO:0007669"/>
    <property type="project" value="UniProtKB-KW"/>
</dbReference>
<dbReference type="PROSITE" id="PS01143">
    <property type="entry name" value="RIBOSOMAL_L31"/>
    <property type="match status" value="1"/>
</dbReference>
<feature type="binding site" evidence="8">
    <location>
        <position position="40"/>
    </location>
    <ligand>
        <name>Zn(2+)</name>
        <dbReference type="ChEBI" id="CHEBI:29105"/>
    </ligand>
</feature>
<dbReference type="PANTHER" id="PTHR33280">
    <property type="entry name" value="50S RIBOSOMAL PROTEIN L31, CHLOROPLASTIC"/>
    <property type="match status" value="1"/>
</dbReference>
<dbReference type="KEGG" id="taci:TDSAC_1495"/>
<keyword evidence="8" id="KW-0862">Zinc</keyword>
<dbReference type="InterPro" id="IPR027491">
    <property type="entry name" value="Ribosomal_bL31_A"/>
</dbReference>
<dbReference type="GO" id="GO:0005840">
    <property type="term" value="C:ribosome"/>
    <property type="evidence" value="ECO:0007669"/>
    <property type="project" value="UniProtKB-KW"/>
</dbReference>
<dbReference type="OrthoDB" id="9803251at2"/>
<dbReference type="Pfam" id="PF01197">
    <property type="entry name" value="Ribosomal_L31"/>
    <property type="match status" value="1"/>
</dbReference>
<dbReference type="Proteomes" id="UP000244792">
    <property type="component" value="Chromosome"/>
</dbReference>
<dbReference type="NCBIfam" id="NF000612">
    <property type="entry name" value="PRK00019.1"/>
    <property type="match status" value="1"/>
</dbReference>
<dbReference type="NCBIfam" id="NF001809">
    <property type="entry name" value="PRK00528.1"/>
    <property type="match status" value="1"/>
</dbReference>
<dbReference type="AlphaFoldDB" id="A0A2R4W261"/>
<dbReference type="GO" id="GO:1990904">
    <property type="term" value="C:ribonucleoprotein complex"/>
    <property type="evidence" value="ECO:0007669"/>
    <property type="project" value="UniProtKB-KW"/>
</dbReference>
<reference evidence="9 10" key="1">
    <citation type="submission" date="2017-04" db="EMBL/GenBank/DDBJ databases">
        <title>Genomic insights into metabolism of Thermodesulfobium acidiphilum.</title>
        <authorList>
            <person name="Toshchakov S.V."/>
            <person name="Frolov E.N."/>
            <person name="Kublanov I.V."/>
            <person name="Samarov N.I."/>
            <person name="Novikov A."/>
            <person name="Lebedinsky A.V."/>
            <person name="Bonch-Osmolovskaya E.A."/>
            <person name="Chernyh N.A."/>
        </authorList>
    </citation>
    <scope>NUCLEOTIDE SEQUENCE [LARGE SCALE GENOMIC DNA]</scope>
    <source>
        <strain evidence="9 10">3127-1</strain>
    </source>
</reference>
<dbReference type="GO" id="GO:0046872">
    <property type="term" value="F:metal ion binding"/>
    <property type="evidence" value="ECO:0007669"/>
    <property type="project" value="UniProtKB-KW"/>
</dbReference>
<evidence type="ECO:0000256" key="2">
    <source>
        <dbReference type="ARBA" id="ARBA00011838"/>
    </source>
</evidence>
<dbReference type="Gene3D" id="4.10.830.30">
    <property type="entry name" value="Ribosomal protein L31"/>
    <property type="match status" value="1"/>
</dbReference>
<dbReference type="RefSeq" id="WP_108309606.1">
    <property type="nucleotide sequence ID" value="NZ_CP020921.1"/>
</dbReference>
<dbReference type="InterPro" id="IPR042105">
    <property type="entry name" value="Ribosomal_bL31_sf"/>
</dbReference>
<feature type="binding site" evidence="8">
    <location>
        <position position="19"/>
    </location>
    <ligand>
        <name>Zn(2+)</name>
        <dbReference type="ChEBI" id="CHEBI:29105"/>
    </ligand>
</feature>
<keyword evidence="5 8" id="KW-0689">Ribosomal protein</keyword>
<keyword evidence="4 8" id="KW-0694">RNA-binding</keyword>
<comment type="function">
    <text evidence="8">Binds the 23S rRNA.</text>
</comment>
<comment type="similarity">
    <text evidence="1 8">Belongs to the bacterial ribosomal protein bL31 family. Type A subfamily.</text>
</comment>
<keyword evidence="10" id="KW-1185">Reference proteome</keyword>
<keyword evidence="6 8" id="KW-0687">Ribonucleoprotein</keyword>
<evidence type="ECO:0000313" key="9">
    <source>
        <dbReference type="EMBL" id="AWB10834.1"/>
    </source>
</evidence>
<feature type="binding site" evidence="8">
    <location>
        <position position="37"/>
    </location>
    <ligand>
        <name>Zn(2+)</name>
        <dbReference type="ChEBI" id="CHEBI:29105"/>
    </ligand>
</feature>
<proteinExistence type="inferred from homology"/>
<dbReference type="GO" id="GO:0003735">
    <property type="term" value="F:structural constituent of ribosome"/>
    <property type="evidence" value="ECO:0007669"/>
    <property type="project" value="InterPro"/>
</dbReference>
<evidence type="ECO:0000256" key="3">
    <source>
        <dbReference type="ARBA" id="ARBA00022730"/>
    </source>
</evidence>
<evidence type="ECO:0000256" key="7">
    <source>
        <dbReference type="ARBA" id="ARBA00035687"/>
    </source>
</evidence>
<name>A0A2R4W261_THEAF</name>
<sequence>MKEGIHPRFYEDCVVTCACGNTFTTGSTRKSIKVEICSKCHPFFTGTQKLVDTEGRIEKFNKKYSKKNKGESEN</sequence>
<protein>
    <recommendedName>
        <fullName evidence="7 8">Large ribosomal subunit protein bL31</fullName>
    </recommendedName>
</protein>
<keyword evidence="3 8" id="KW-0699">rRNA-binding</keyword>
<dbReference type="PANTHER" id="PTHR33280:SF1">
    <property type="entry name" value="LARGE RIBOSOMAL SUBUNIT PROTEIN BL31C"/>
    <property type="match status" value="1"/>
</dbReference>
<dbReference type="InterPro" id="IPR034704">
    <property type="entry name" value="Ribosomal_bL28/bL31-like_sf"/>
</dbReference>
<organism evidence="9 10">
    <name type="scientific">Thermodesulfobium acidiphilum</name>
    <dbReference type="NCBI Taxonomy" id="1794699"/>
    <lineage>
        <taxon>Bacteria</taxon>
        <taxon>Pseudomonadati</taxon>
        <taxon>Thermodesulfobiota</taxon>
        <taxon>Thermodesulfobiia</taxon>
        <taxon>Thermodesulfobiales</taxon>
        <taxon>Thermodesulfobiaceae</taxon>
        <taxon>Thermodesulfobium</taxon>
    </lineage>
</organism>
<keyword evidence="8" id="KW-0479">Metal-binding</keyword>
<evidence type="ECO:0000256" key="8">
    <source>
        <dbReference type="HAMAP-Rule" id="MF_00501"/>
    </source>
</evidence>
<dbReference type="GO" id="GO:0006412">
    <property type="term" value="P:translation"/>
    <property type="evidence" value="ECO:0007669"/>
    <property type="project" value="UniProtKB-UniRule"/>
</dbReference>
<dbReference type="SUPFAM" id="SSF143800">
    <property type="entry name" value="L28p-like"/>
    <property type="match status" value="1"/>
</dbReference>
<evidence type="ECO:0000256" key="4">
    <source>
        <dbReference type="ARBA" id="ARBA00022884"/>
    </source>
</evidence>
<dbReference type="InterPro" id="IPR002150">
    <property type="entry name" value="Ribosomal_bL31"/>
</dbReference>
<comment type="cofactor">
    <cofactor evidence="8">
        <name>Zn(2+)</name>
        <dbReference type="ChEBI" id="CHEBI:29105"/>
    </cofactor>
    <text evidence="8">Binds 1 zinc ion per subunit.</text>
</comment>
<dbReference type="NCBIfam" id="TIGR00105">
    <property type="entry name" value="L31"/>
    <property type="match status" value="1"/>
</dbReference>
<evidence type="ECO:0000313" key="10">
    <source>
        <dbReference type="Proteomes" id="UP000244792"/>
    </source>
</evidence>
<accession>A0A2R4W261</accession>
<dbReference type="PRINTS" id="PR01249">
    <property type="entry name" value="RIBOSOMALL31"/>
</dbReference>
<feature type="binding site" evidence="8">
    <location>
        <position position="17"/>
    </location>
    <ligand>
        <name>Zn(2+)</name>
        <dbReference type="ChEBI" id="CHEBI:29105"/>
    </ligand>
</feature>
<evidence type="ECO:0000256" key="5">
    <source>
        <dbReference type="ARBA" id="ARBA00022980"/>
    </source>
</evidence>
<evidence type="ECO:0000256" key="6">
    <source>
        <dbReference type="ARBA" id="ARBA00023274"/>
    </source>
</evidence>
<evidence type="ECO:0000256" key="1">
    <source>
        <dbReference type="ARBA" id="ARBA00009296"/>
    </source>
</evidence>
<gene>
    <name evidence="8" type="primary">rpmE</name>
    <name evidence="9" type="ORF">TDSAC_1495</name>
</gene>
<comment type="subunit">
    <text evidence="2 8">Part of the 50S ribosomal subunit.</text>
</comment>